<keyword evidence="2" id="KW-1185">Reference proteome</keyword>
<protein>
    <submittedName>
        <fullName evidence="1">1093_t:CDS:1</fullName>
    </submittedName>
</protein>
<sequence>VWDKPYNDWPSVEEFSEYLRKAGYNFTNEQVCNAFQKKINALRTLFVKRHPAQADLELQLKQRKKSGKSRAGCVSVDEDASSFNCNTTIQAACMV</sequence>
<proteinExistence type="predicted"/>
<reference evidence="1" key="1">
    <citation type="submission" date="2021-06" db="EMBL/GenBank/DDBJ databases">
        <authorList>
            <person name="Kallberg Y."/>
            <person name="Tangrot J."/>
            <person name="Rosling A."/>
        </authorList>
    </citation>
    <scope>NUCLEOTIDE SEQUENCE</scope>
    <source>
        <strain evidence="1">IA702</strain>
    </source>
</reference>
<gene>
    <name evidence="1" type="ORF">POCULU_LOCUS9878</name>
</gene>
<name>A0A9N9DVM2_9GLOM</name>
<evidence type="ECO:0000313" key="1">
    <source>
        <dbReference type="EMBL" id="CAG8649643.1"/>
    </source>
</evidence>
<organism evidence="1 2">
    <name type="scientific">Paraglomus occultum</name>
    <dbReference type="NCBI Taxonomy" id="144539"/>
    <lineage>
        <taxon>Eukaryota</taxon>
        <taxon>Fungi</taxon>
        <taxon>Fungi incertae sedis</taxon>
        <taxon>Mucoromycota</taxon>
        <taxon>Glomeromycotina</taxon>
        <taxon>Glomeromycetes</taxon>
        <taxon>Paraglomerales</taxon>
        <taxon>Paraglomeraceae</taxon>
        <taxon>Paraglomus</taxon>
    </lineage>
</organism>
<feature type="non-terminal residue" evidence="1">
    <location>
        <position position="95"/>
    </location>
</feature>
<comment type="caution">
    <text evidence="1">The sequence shown here is derived from an EMBL/GenBank/DDBJ whole genome shotgun (WGS) entry which is preliminary data.</text>
</comment>
<dbReference type="OrthoDB" id="2338242at2759"/>
<evidence type="ECO:0000313" key="2">
    <source>
        <dbReference type="Proteomes" id="UP000789572"/>
    </source>
</evidence>
<dbReference type="EMBL" id="CAJVPJ010004205">
    <property type="protein sequence ID" value="CAG8649643.1"/>
    <property type="molecule type" value="Genomic_DNA"/>
</dbReference>
<dbReference type="Proteomes" id="UP000789572">
    <property type="component" value="Unassembled WGS sequence"/>
</dbReference>
<accession>A0A9N9DVM2</accession>
<dbReference type="AlphaFoldDB" id="A0A9N9DVM2"/>